<feature type="signal peptide" evidence="8">
    <location>
        <begin position="1"/>
        <end position="32"/>
    </location>
</feature>
<evidence type="ECO:0000256" key="1">
    <source>
        <dbReference type="ARBA" id="ARBA00007664"/>
    </source>
</evidence>
<comment type="caution">
    <text evidence="10">The sequence shown here is derived from an EMBL/GenBank/DDBJ whole genome shotgun (WGS) entry which is preliminary data.</text>
</comment>
<protein>
    <submittedName>
        <fullName evidence="10">Serine protease</fullName>
    </submittedName>
</protein>
<dbReference type="InterPro" id="IPR043504">
    <property type="entry name" value="Peptidase_S1_PA_chymotrypsin"/>
</dbReference>
<reference evidence="10 11" key="1">
    <citation type="submission" date="2021-01" db="EMBL/GenBank/DDBJ databases">
        <title>Whole genome shotgun sequence of Actinoplanes humidus NBRC 14915.</title>
        <authorList>
            <person name="Komaki H."/>
            <person name="Tamura T."/>
        </authorList>
    </citation>
    <scope>NUCLEOTIDE SEQUENCE [LARGE SCALE GENOMIC DNA]</scope>
    <source>
        <strain evidence="10 11">NBRC 14915</strain>
    </source>
</reference>
<keyword evidence="2 10" id="KW-0645">Protease</keyword>
<dbReference type="InterPro" id="IPR001316">
    <property type="entry name" value="Pept_S1A_streptogrisin"/>
</dbReference>
<evidence type="ECO:0000256" key="3">
    <source>
        <dbReference type="ARBA" id="ARBA00022729"/>
    </source>
</evidence>
<dbReference type="PROSITE" id="PS00135">
    <property type="entry name" value="TRYPSIN_SER"/>
    <property type="match status" value="1"/>
</dbReference>
<dbReference type="InterPro" id="IPR009003">
    <property type="entry name" value="Peptidase_S1_PA"/>
</dbReference>
<dbReference type="Proteomes" id="UP000603200">
    <property type="component" value="Unassembled WGS sequence"/>
</dbReference>
<evidence type="ECO:0000256" key="6">
    <source>
        <dbReference type="ARBA" id="ARBA00023145"/>
    </source>
</evidence>
<sequence>MGSTSSSRWRSAAVFAPLALLGAVVMPNAAVAAPAALKADNAAKAVALSDDLGPDSAGSYLDSSSGRMVVTVTTDAAAAKVRAAGGVAKTVKFSAAALEAVTDKIATTSKIKGTAWATDLTTNQVVVTVDPTVTGTKLATVEAAVKAAGDAARLEHTATEFSLKIAGGQAIYGGGYRCSLGFNLKSASYYYFVTAGHCTQVASTWYSNSGQTTVLGTNSVSSFPGNDYGIVRYTNTTVAHPGSVYTYSGSQTISSVGTAYVGESVSRSGSTTGVHTGSVTAVNASVTYSEGTVSGLIRTTVCAEGGDSGGSLYSGSIGLGLTSGGSGDCTSGGVTYFQPLNEVLSTYTTLSLA</sequence>
<dbReference type="PRINTS" id="PR00861">
    <property type="entry name" value="ALYTICPTASE"/>
</dbReference>
<keyword evidence="6" id="KW-0865">Zymogen</keyword>
<name>A0ABQ3ZEU6_9ACTN</name>
<feature type="chain" id="PRO_5046062882" evidence="8">
    <location>
        <begin position="33"/>
        <end position="353"/>
    </location>
</feature>
<dbReference type="PIRSF" id="PIRSF001134">
    <property type="entry name" value="Streptogrisin"/>
    <property type="match status" value="1"/>
</dbReference>
<dbReference type="GO" id="GO:0008233">
    <property type="term" value="F:peptidase activity"/>
    <property type="evidence" value="ECO:0007669"/>
    <property type="project" value="UniProtKB-KW"/>
</dbReference>
<dbReference type="Gene3D" id="2.40.10.10">
    <property type="entry name" value="Trypsin-like serine proteases"/>
    <property type="match status" value="2"/>
</dbReference>
<comment type="similarity">
    <text evidence="1">Belongs to the peptidase S1 family.</text>
</comment>
<evidence type="ECO:0000256" key="8">
    <source>
        <dbReference type="SAM" id="SignalP"/>
    </source>
</evidence>
<evidence type="ECO:0000259" key="9">
    <source>
        <dbReference type="Pfam" id="PF02983"/>
    </source>
</evidence>
<evidence type="ECO:0000313" key="11">
    <source>
        <dbReference type="Proteomes" id="UP000603200"/>
    </source>
</evidence>
<evidence type="ECO:0000256" key="4">
    <source>
        <dbReference type="ARBA" id="ARBA00022801"/>
    </source>
</evidence>
<dbReference type="CDD" id="cd21112">
    <property type="entry name" value="alphaLP-like"/>
    <property type="match status" value="1"/>
</dbReference>
<keyword evidence="3 8" id="KW-0732">Signal</keyword>
<dbReference type="InterPro" id="IPR004236">
    <property type="entry name" value="Pept_S1_alpha_lytic"/>
</dbReference>
<dbReference type="PROSITE" id="PS00134">
    <property type="entry name" value="TRYPSIN_HIS"/>
    <property type="match status" value="1"/>
</dbReference>
<organism evidence="10 11">
    <name type="scientific">Winogradskya humida</name>
    <dbReference type="NCBI Taxonomy" id="113566"/>
    <lineage>
        <taxon>Bacteria</taxon>
        <taxon>Bacillati</taxon>
        <taxon>Actinomycetota</taxon>
        <taxon>Actinomycetes</taxon>
        <taxon>Micromonosporales</taxon>
        <taxon>Micromonosporaceae</taxon>
        <taxon>Winogradskya</taxon>
    </lineage>
</organism>
<keyword evidence="11" id="KW-1185">Reference proteome</keyword>
<accession>A0ABQ3ZEU6</accession>
<evidence type="ECO:0000313" key="10">
    <source>
        <dbReference type="EMBL" id="GIE17039.1"/>
    </source>
</evidence>
<dbReference type="GO" id="GO:0006508">
    <property type="term" value="P:proteolysis"/>
    <property type="evidence" value="ECO:0007669"/>
    <property type="project" value="UniProtKB-KW"/>
</dbReference>
<keyword evidence="5" id="KW-0720">Serine protease</keyword>
<keyword evidence="4" id="KW-0378">Hydrolase</keyword>
<dbReference type="InterPro" id="IPR033116">
    <property type="entry name" value="TRYPSIN_SER"/>
</dbReference>
<feature type="domain" description="Peptidase S1A alpha-lytic prodomain" evidence="9">
    <location>
        <begin position="93"/>
        <end position="148"/>
    </location>
</feature>
<keyword evidence="7" id="KW-1015">Disulfide bond</keyword>
<evidence type="ECO:0000256" key="2">
    <source>
        <dbReference type="ARBA" id="ARBA00022670"/>
    </source>
</evidence>
<gene>
    <name evidence="10" type="ORF">Ahu01nite_001410</name>
</gene>
<dbReference type="InterPro" id="IPR018114">
    <property type="entry name" value="TRYPSIN_HIS"/>
</dbReference>
<dbReference type="EMBL" id="BOMN01000001">
    <property type="protein sequence ID" value="GIE17039.1"/>
    <property type="molecule type" value="Genomic_DNA"/>
</dbReference>
<dbReference type="Pfam" id="PF02983">
    <property type="entry name" value="Pro_Al_protease"/>
    <property type="match status" value="1"/>
</dbReference>
<dbReference type="SUPFAM" id="SSF50494">
    <property type="entry name" value="Trypsin-like serine proteases"/>
    <property type="match status" value="1"/>
</dbReference>
<proteinExistence type="inferred from homology"/>
<evidence type="ECO:0000256" key="5">
    <source>
        <dbReference type="ARBA" id="ARBA00022825"/>
    </source>
</evidence>
<evidence type="ECO:0000256" key="7">
    <source>
        <dbReference type="ARBA" id="ARBA00023157"/>
    </source>
</evidence>